<dbReference type="EMBL" id="OX459943">
    <property type="protein sequence ID" value="CAI9178397.1"/>
    <property type="molecule type" value="Genomic_DNA"/>
</dbReference>
<name>A0ABN8ZWP7_RANTA</name>
<evidence type="ECO:0000313" key="2">
    <source>
        <dbReference type="EMBL" id="CAI9178397.1"/>
    </source>
</evidence>
<feature type="compositionally biased region" description="Low complexity" evidence="1">
    <location>
        <begin position="49"/>
        <end position="68"/>
    </location>
</feature>
<dbReference type="PROSITE" id="PS51257">
    <property type="entry name" value="PROKAR_LIPOPROTEIN"/>
    <property type="match status" value="1"/>
</dbReference>
<feature type="region of interest" description="Disordered" evidence="1">
    <location>
        <begin position="166"/>
        <end position="189"/>
    </location>
</feature>
<protein>
    <submittedName>
        <fullName evidence="2">Uncharacterized protein</fullName>
    </submittedName>
</protein>
<accession>A0ABN8ZWP7</accession>
<dbReference type="Proteomes" id="UP001176941">
    <property type="component" value="Chromosome 7"/>
</dbReference>
<evidence type="ECO:0000313" key="3">
    <source>
        <dbReference type="Proteomes" id="UP001176941"/>
    </source>
</evidence>
<evidence type="ECO:0000256" key="1">
    <source>
        <dbReference type="SAM" id="MobiDB-lite"/>
    </source>
</evidence>
<feature type="region of interest" description="Disordered" evidence="1">
    <location>
        <begin position="47"/>
        <end position="73"/>
    </location>
</feature>
<sequence>MRGPAALRPQGAGLLLVTGCGGLLRGSAEWSPSLGLAPQESLGPQLPCPLGLATSSASPSAGSGKASPWHGLPFGHTTHPRTYTDNGFPPTHLWLPEPKDLQCRGWSHCAGPARSRAARPRVLGDTCQTGALGSPAGIQLVMRPRHQTRKGSFEIWDHECRDLTWPGASVGEPQSDQVKLQDSYGHAPC</sequence>
<organism evidence="2 3">
    <name type="scientific">Rangifer tarandus platyrhynchus</name>
    <name type="common">Svalbard reindeer</name>
    <dbReference type="NCBI Taxonomy" id="3082113"/>
    <lineage>
        <taxon>Eukaryota</taxon>
        <taxon>Metazoa</taxon>
        <taxon>Chordata</taxon>
        <taxon>Craniata</taxon>
        <taxon>Vertebrata</taxon>
        <taxon>Euteleostomi</taxon>
        <taxon>Mammalia</taxon>
        <taxon>Eutheria</taxon>
        <taxon>Laurasiatheria</taxon>
        <taxon>Artiodactyla</taxon>
        <taxon>Ruminantia</taxon>
        <taxon>Pecora</taxon>
        <taxon>Cervidae</taxon>
        <taxon>Odocoileinae</taxon>
        <taxon>Rangifer</taxon>
    </lineage>
</organism>
<gene>
    <name evidence="2" type="ORF">MRATA1EN1_LOCUS27359</name>
</gene>
<keyword evidence="3" id="KW-1185">Reference proteome</keyword>
<proteinExistence type="predicted"/>
<reference evidence="2" key="1">
    <citation type="submission" date="2023-04" db="EMBL/GenBank/DDBJ databases">
        <authorList>
            <consortium name="ELIXIR-Norway"/>
        </authorList>
    </citation>
    <scope>NUCLEOTIDE SEQUENCE [LARGE SCALE GENOMIC DNA]</scope>
</reference>